<dbReference type="GO" id="GO:0032259">
    <property type="term" value="P:methylation"/>
    <property type="evidence" value="ECO:0007669"/>
    <property type="project" value="UniProtKB-KW"/>
</dbReference>
<dbReference type="GO" id="GO:0008173">
    <property type="term" value="F:RNA methyltransferase activity"/>
    <property type="evidence" value="ECO:0007669"/>
    <property type="project" value="InterPro"/>
</dbReference>
<dbReference type="Proteomes" id="UP000199323">
    <property type="component" value="Unassembled WGS sequence"/>
</dbReference>
<gene>
    <name evidence="4" type="ORF">SAMN05216251_102208</name>
</gene>
<dbReference type="STRING" id="380248.SAMN05216251_102208"/>
<proteinExistence type="predicted"/>
<dbReference type="PANTHER" id="PTHR43191">
    <property type="entry name" value="RRNA METHYLTRANSFERASE 3"/>
    <property type="match status" value="1"/>
</dbReference>
<keyword evidence="1 4" id="KW-0489">Methyltransferase</keyword>
<dbReference type="Pfam" id="PF00588">
    <property type="entry name" value="SpoU_methylase"/>
    <property type="match status" value="1"/>
</dbReference>
<dbReference type="CDD" id="cd18095">
    <property type="entry name" value="SpoU-like_rRNA-MTase"/>
    <property type="match status" value="1"/>
</dbReference>
<dbReference type="SUPFAM" id="SSF75217">
    <property type="entry name" value="alpha/beta knot"/>
    <property type="match status" value="1"/>
</dbReference>
<dbReference type="InterPro" id="IPR051259">
    <property type="entry name" value="rRNA_Methyltransferase"/>
</dbReference>
<accession>A0A1I1YXF8</accession>
<dbReference type="GO" id="GO:0006396">
    <property type="term" value="P:RNA processing"/>
    <property type="evidence" value="ECO:0007669"/>
    <property type="project" value="InterPro"/>
</dbReference>
<sequence length="274" mass="28448">MTEDEAARRSGAAASTADATAEAAVLAWRAAEPGAVLLDGFHALKHALRFGGRVRTALSSDKAAVLGLAAELAPDLAGELAERVTQIPAATLRTLVTRVHPTAVAALADRRDRAADLAELARLPRQAPVVVLDSPRNLGNVGAVIRLAAGFGVTGVVTTGDLDPWHPNALRSGAGLHYATAVERTDPDALPPGPLYVLDPEGKDIRSVGLPDDALIVFGSERHGVSAGLRARAAELVALPMRPQVSSYNLATSVGMALYHWAATSRSPRVPGTL</sequence>
<dbReference type="EMBL" id="FONG01000002">
    <property type="protein sequence ID" value="SFE23678.1"/>
    <property type="molecule type" value="Genomic_DNA"/>
</dbReference>
<evidence type="ECO:0000313" key="5">
    <source>
        <dbReference type="Proteomes" id="UP000199323"/>
    </source>
</evidence>
<dbReference type="Gene3D" id="3.40.1280.10">
    <property type="match status" value="1"/>
</dbReference>
<keyword evidence="2" id="KW-0808">Transferase</keyword>
<name>A0A1I1YXF8_9ACTN</name>
<protein>
    <submittedName>
        <fullName evidence="4">tRNA G18 (Ribose-2'-O)-methylase SpoU</fullName>
    </submittedName>
</protein>
<evidence type="ECO:0000259" key="3">
    <source>
        <dbReference type="Pfam" id="PF00588"/>
    </source>
</evidence>
<dbReference type="InterPro" id="IPR029028">
    <property type="entry name" value="Alpha/beta_knot_MTases"/>
</dbReference>
<evidence type="ECO:0000313" key="4">
    <source>
        <dbReference type="EMBL" id="SFE23678.1"/>
    </source>
</evidence>
<dbReference type="OrthoDB" id="9792214at2"/>
<evidence type="ECO:0000256" key="2">
    <source>
        <dbReference type="ARBA" id="ARBA00022679"/>
    </source>
</evidence>
<dbReference type="RefSeq" id="WP_093711920.1">
    <property type="nucleotide sequence ID" value="NZ_FONG01000002.1"/>
</dbReference>
<dbReference type="PANTHER" id="PTHR43191:SF2">
    <property type="entry name" value="RRNA METHYLTRANSFERASE 3, MITOCHONDRIAL"/>
    <property type="match status" value="1"/>
</dbReference>
<evidence type="ECO:0000256" key="1">
    <source>
        <dbReference type="ARBA" id="ARBA00022603"/>
    </source>
</evidence>
<keyword evidence="5" id="KW-1185">Reference proteome</keyword>
<dbReference type="AlphaFoldDB" id="A0A1I1YXF8"/>
<dbReference type="GO" id="GO:0003723">
    <property type="term" value="F:RNA binding"/>
    <property type="evidence" value="ECO:0007669"/>
    <property type="project" value="InterPro"/>
</dbReference>
<reference evidence="4 5" key="1">
    <citation type="submission" date="2016-10" db="EMBL/GenBank/DDBJ databases">
        <authorList>
            <person name="de Groot N.N."/>
        </authorList>
    </citation>
    <scope>NUCLEOTIDE SEQUENCE [LARGE SCALE GENOMIC DNA]</scope>
    <source>
        <strain evidence="4 5">CGMCC 4.3510</strain>
    </source>
</reference>
<organism evidence="4 5">
    <name type="scientific">Actinacidiphila alni</name>
    <dbReference type="NCBI Taxonomy" id="380248"/>
    <lineage>
        <taxon>Bacteria</taxon>
        <taxon>Bacillati</taxon>
        <taxon>Actinomycetota</taxon>
        <taxon>Actinomycetes</taxon>
        <taxon>Kitasatosporales</taxon>
        <taxon>Streptomycetaceae</taxon>
        <taxon>Actinacidiphila</taxon>
    </lineage>
</organism>
<dbReference type="InterPro" id="IPR029026">
    <property type="entry name" value="tRNA_m1G_MTases_N"/>
</dbReference>
<dbReference type="InterPro" id="IPR001537">
    <property type="entry name" value="SpoU_MeTrfase"/>
</dbReference>
<feature type="domain" description="tRNA/rRNA methyltransferase SpoU type" evidence="3">
    <location>
        <begin position="129"/>
        <end position="259"/>
    </location>
</feature>